<accession>A0ABP9RQ53</accession>
<evidence type="ECO:0000313" key="2">
    <source>
        <dbReference type="EMBL" id="GAA5184241.1"/>
    </source>
</evidence>
<gene>
    <name evidence="2" type="ORF">GCM10023322_25300</name>
</gene>
<dbReference type="EMBL" id="BAABJQ010000006">
    <property type="protein sequence ID" value="GAA5184241.1"/>
    <property type="molecule type" value="Genomic_DNA"/>
</dbReference>
<reference evidence="3" key="1">
    <citation type="journal article" date="2019" name="Int. J. Syst. Evol. Microbiol.">
        <title>The Global Catalogue of Microorganisms (GCM) 10K type strain sequencing project: providing services to taxonomists for standard genome sequencing and annotation.</title>
        <authorList>
            <consortium name="The Broad Institute Genomics Platform"/>
            <consortium name="The Broad Institute Genome Sequencing Center for Infectious Disease"/>
            <person name="Wu L."/>
            <person name="Ma J."/>
        </authorList>
    </citation>
    <scope>NUCLEOTIDE SEQUENCE [LARGE SCALE GENOMIC DNA]</scope>
    <source>
        <strain evidence="3">JCM 18304</strain>
    </source>
</reference>
<organism evidence="2 3">
    <name type="scientific">Rugosimonospora acidiphila</name>
    <dbReference type="NCBI Taxonomy" id="556531"/>
    <lineage>
        <taxon>Bacteria</taxon>
        <taxon>Bacillati</taxon>
        <taxon>Actinomycetota</taxon>
        <taxon>Actinomycetes</taxon>
        <taxon>Micromonosporales</taxon>
        <taxon>Micromonosporaceae</taxon>
        <taxon>Rugosimonospora</taxon>
    </lineage>
</organism>
<dbReference type="RefSeq" id="WP_345629131.1">
    <property type="nucleotide sequence ID" value="NZ_BAABJQ010000006.1"/>
</dbReference>
<feature type="region of interest" description="Disordered" evidence="1">
    <location>
        <begin position="78"/>
        <end position="104"/>
    </location>
</feature>
<dbReference type="Proteomes" id="UP001501570">
    <property type="component" value="Unassembled WGS sequence"/>
</dbReference>
<sequence length="104" mass="11206">MIGVASIPPDRENCPDRGSTGHVRSNWLAVEPVFMGGMEETFSPDGRTVAGGGADHTVHLDDLAQLDDLRGNARVESCPRAGRGLDPGEWAREVPGLPYQRTRP</sequence>
<comment type="caution">
    <text evidence="2">The sequence shown here is derived from an EMBL/GenBank/DDBJ whole genome shotgun (WGS) entry which is preliminary data.</text>
</comment>
<protein>
    <submittedName>
        <fullName evidence="2">Uncharacterized protein</fullName>
    </submittedName>
</protein>
<evidence type="ECO:0000256" key="1">
    <source>
        <dbReference type="SAM" id="MobiDB-lite"/>
    </source>
</evidence>
<feature type="region of interest" description="Disordered" evidence="1">
    <location>
        <begin position="1"/>
        <end position="21"/>
    </location>
</feature>
<keyword evidence="3" id="KW-1185">Reference proteome</keyword>
<proteinExistence type="predicted"/>
<evidence type="ECO:0000313" key="3">
    <source>
        <dbReference type="Proteomes" id="UP001501570"/>
    </source>
</evidence>
<name>A0ABP9RQ53_9ACTN</name>